<proteinExistence type="predicted"/>
<dbReference type="InterPro" id="IPR015943">
    <property type="entry name" value="WD40/YVTN_repeat-like_dom_sf"/>
</dbReference>
<dbReference type="Proteomes" id="UP001476798">
    <property type="component" value="Unassembled WGS sequence"/>
</dbReference>
<evidence type="ECO:0000313" key="3">
    <source>
        <dbReference type="EMBL" id="MEQ2169084.1"/>
    </source>
</evidence>
<evidence type="ECO:0000256" key="2">
    <source>
        <dbReference type="ARBA" id="ARBA00022737"/>
    </source>
</evidence>
<evidence type="ECO:0000313" key="4">
    <source>
        <dbReference type="Proteomes" id="UP001476798"/>
    </source>
</evidence>
<gene>
    <name evidence="3" type="primary">WDR92</name>
    <name evidence="3" type="ORF">GOODEAATRI_021190</name>
</gene>
<name>A0ABV0NCJ3_9TELE</name>
<evidence type="ECO:0000256" key="1">
    <source>
        <dbReference type="ARBA" id="ARBA00022574"/>
    </source>
</evidence>
<keyword evidence="1" id="KW-0853">WD repeat</keyword>
<organism evidence="3 4">
    <name type="scientific">Goodea atripinnis</name>
    <dbReference type="NCBI Taxonomy" id="208336"/>
    <lineage>
        <taxon>Eukaryota</taxon>
        <taxon>Metazoa</taxon>
        <taxon>Chordata</taxon>
        <taxon>Craniata</taxon>
        <taxon>Vertebrata</taxon>
        <taxon>Euteleostomi</taxon>
        <taxon>Actinopterygii</taxon>
        <taxon>Neopterygii</taxon>
        <taxon>Teleostei</taxon>
        <taxon>Neoteleostei</taxon>
        <taxon>Acanthomorphata</taxon>
        <taxon>Ovalentaria</taxon>
        <taxon>Atherinomorphae</taxon>
        <taxon>Cyprinodontiformes</taxon>
        <taxon>Goodeidae</taxon>
        <taxon>Goodea</taxon>
    </lineage>
</organism>
<dbReference type="Gene3D" id="2.130.10.10">
    <property type="entry name" value="YVTN repeat-like/Quinoprotein amine dehydrogenase"/>
    <property type="match status" value="1"/>
</dbReference>
<protein>
    <submittedName>
        <fullName evidence="3">WD repeat-containing protein 92</fullName>
    </submittedName>
</protein>
<comment type="caution">
    <text evidence="3">The sequence shown here is derived from an EMBL/GenBank/DDBJ whole genome shotgun (WGS) entry which is preliminary data.</text>
</comment>
<dbReference type="EMBL" id="JAHRIO010032026">
    <property type="protein sequence ID" value="MEQ2169084.1"/>
    <property type="molecule type" value="Genomic_DNA"/>
</dbReference>
<keyword evidence="2" id="KW-0677">Repeat</keyword>
<dbReference type="SUPFAM" id="SSF50978">
    <property type="entry name" value="WD40 repeat-like"/>
    <property type="match status" value="1"/>
</dbReference>
<sequence>MYLMSILGHAFNDQDRCVCAGYDNGDIKLFDLRNMSLRWETNIKNGVCCVEFDRKDININKLVATSLEGKFHVFDMRTQHPTKGFASISEKAHKSTIWQYPAQRSKKDSDGVDVGVAGSVNLLQNVNLSTQPIASLDWSPDKQGLCLCSGFDQSVRVLIVTKLNVA</sequence>
<dbReference type="PANTHER" id="PTHR10971">
    <property type="entry name" value="MRNA EXPORT FACTOR AND BUB3"/>
    <property type="match status" value="1"/>
</dbReference>
<keyword evidence="4" id="KW-1185">Reference proteome</keyword>
<accession>A0ABV0NCJ3</accession>
<reference evidence="3 4" key="1">
    <citation type="submission" date="2021-06" db="EMBL/GenBank/DDBJ databases">
        <authorList>
            <person name="Palmer J.M."/>
        </authorList>
    </citation>
    <scope>NUCLEOTIDE SEQUENCE [LARGE SCALE GENOMIC DNA]</scope>
    <source>
        <strain evidence="3 4">GA_2019</strain>
        <tissue evidence="3">Muscle</tissue>
    </source>
</reference>
<dbReference type="InterPro" id="IPR036322">
    <property type="entry name" value="WD40_repeat_dom_sf"/>
</dbReference>